<evidence type="ECO:0000313" key="2">
    <source>
        <dbReference type="EMBL" id="QLG72665.1"/>
    </source>
</evidence>
<dbReference type="Proteomes" id="UP000509704">
    <property type="component" value="Chromosome 4"/>
</dbReference>
<evidence type="ECO:0000313" key="3">
    <source>
        <dbReference type="Proteomes" id="UP000509704"/>
    </source>
</evidence>
<name>A0A7H9B1Y1_ZYGMR</name>
<dbReference type="OrthoDB" id="10252926at2759"/>
<dbReference type="KEGG" id="zmk:HG535_0D03730"/>
<dbReference type="InterPro" id="IPR005024">
    <property type="entry name" value="Snf7_fam"/>
</dbReference>
<protein>
    <recommendedName>
        <fullName evidence="4">DOA4-independent degradation protein 4</fullName>
    </recommendedName>
</protein>
<dbReference type="RefSeq" id="XP_037144393.1">
    <property type="nucleotide sequence ID" value="XM_037288498.1"/>
</dbReference>
<feature type="region of interest" description="Disordered" evidence="1">
    <location>
        <begin position="186"/>
        <end position="233"/>
    </location>
</feature>
<evidence type="ECO:0008006" key="4">
    <source>
        <dbReference type="Google" id="ProtNLM"/>
    </source>
</evidence>
<keyword evidence="3" id="KW-1185">Reference proteome</keyword>
<feature type="compositionally biased region" description="Basic and acidic residues" evidence="1">
    <location>
        <begin position="222"/>
        <end position="233"/>
    </location>
</feature>
<feature type="region of interest" description="Disordered" evidence="1">
    <location>
        <begin position="18"/>
        <end position="38"/>
    </location>
</feature>
<dbReference type="Pfam" id="PF03357">
    <property type="entry name" value="Snf7"/>
    <property type="match status" value="1"/>
</dbReference>
<accession>A0A7H9B1Y1</accession>
<dbReference type="GO" id="GO:0007034">
    <property type="term" value="P:vacuolar transport"/>
    <property type="evidence" value="ECO:0007669"/>
    <property type="project" value="InterPro"/>
</dbReference>
<feature type="compositionally biased region" description="Polar residues" evidence="1">
    <location>
        <begin position="186"/>
        <end position="197"/>
    </location>
</feature>
<dbReference type="Gene3D" id="6.10.140.1230">
    <property type="match status" value="1"/>
</dbReference>
<evidence type="ECO:0000256" key="1">
    <source>
        <dbReference type="SAM" id="MobiDB-lite"/>
    </source>
</evidence>
<dbReference type="GeneID" id="59236389"/>
<dbReference type="AlphaFoldDB" id="A0A7H9B1Y1"/>
<dbReference type="PANTHER" id="PTHR10476">
    <property type="entry name" value="CHARGED MULTIVESICULAR BODY PROTEIN"/>
    <property type="match status" value="1"/>
</dbReference>
<reference evidence="2 3" key="1">
    <citation type="submission" date="2020-07" db="EMBL/GenBank/DDBJ databases">
        <title>The yeast mating-type switching endonuclease HO is a domesticated member of an unorthodox homing genetic element family.</title>
        <authorList>
            <person name="Coughlan A.Y."/>
            <person name="Lombardi L."/>
            <person name="Braun-Galleani S."/>
            <person name="Martos A.R."/>
            <person name="Galeote V."/>
            <person name="Bigey F."/>
            <person name="Dequin S."/>
            <person name="Byrne K.P."/>
            <person name="Wolfe K.H."/>
        </authorList>
    </citation>
    <scope>NUCLEOTIDE SEQUENCE [LARGE SCALE GENOMIC DNA]</scope>
    <source>
        <strain evidence="2 3">NRRL Y-6702</strain>
    </source>
</reference>
<sequence>MSVLEWFFGKSLTPQERLKKNQRALERTQRELDREKRKLEAQEKKLIADIKKSAKNGQVNAAKVQAKDLVRTKNYVKKFENMRTQLQAISLRIQAVRSSDQMSRSMREATVLLGGMNRSMNIPQLQRIAMEFEKQSDLMDQRQEFMDESIDNVMGDELEDDEEAEEIVNKVLDEIGVDLNAQLQSTPQNLVSDGQLQESRERVAQPLGASGEVTSSNPDDELQARLDSLKRQT</sequence>
<gene>
    <name evidence="2" type="ORF">HG535_0D03730</name>
</gene>
<organism evidence="2 3">
    <name type="scientific">Zygotorulaspora mrakii</name>
    <name type="common">Zygosaccharomyces mrakii</name>
    <dbReference type="NCBI Taxonomy" id="42260"/>
    <lineage>
        <taxon>Eukaryota</taxon>
        <taxon>Fungi</taxon>
        <taxon>Dikarya</taxon>
        <taxon>Ascomycota</taxon>
        <taxon>Saccharomycotina</taxon>
        <taxon>Saccharomycetes</taxon>
        <taxon>Saccharomycetales</taxon>
        <taxon>Saccharomycetaceae</taxon>
        <taxon>Zygotorulaspora</taxon>
    </lineage>
</organism>
<proteinExistence type="predicted"/>
<dbReference type="EMBL" id="CP058607">
    <property type="protein sequence ID" value="QLG72665.1"/>
    <property type="molecule type" value="Genomic_DNA"/>
</dbReference>